<dbReference type="AlphaFoldDB" id="A0A4Y2CCT3"/>
<dbReference type="GO" id="GO:0003676">
    <property type="term" value="F:nucleic acid binding"/>
    <property type="evidence" value="ECO:0007669"/>
    <property type="project" value="InterPro"/>
</dbReference>
<dbReference type="OrthoDB" id="9996331at2759"/>
<dbReference type="InterPro" id="IPR036397">
    <property type="entry name" value="RNaseH_sf"/>
</dbReference>
<comment type="caution">
    <text evidence="1">The sequence shown here is derived from an EMBL/GenBank/DDBJ whole genome shotgun (WGS) entry which is preliminary data.</text>
</comment>
<sequence>MLAKPLTTTRVKRKPYYSPGTTDPCYATGHSDKREQYGTFLFTEESRFILTPDSPTFIWRELGIHYLSSNIREGNHYGNRDLICTGIMLDERIPLNFGKRSVTAVGYRDEVIEPCICIIGGALDSNFIFMNNNIRSHSTYVDDEFLEDEDIR</sequence>
<dbReference type="Gene3D" id="3.30.420.10">
    <property type="entry name" value="Ribonuclease H-like superfamily/Ribonuclease H"/>
    <property type="match status" value="1"/>
</dbReference>
<name>A0A4Y2CCT3_ARAVE</name>
<accession>A0A4Y2CCT3</accession>
<gene>
    <name evidence="1" type="ORF">AVEN_205467_1</name>
</gene>
<evidence type="ECO:0000313" key="2">
    <source>
        <dbReference type="Proteomes" id="UP000499080"/>
    </source>
</evidence>
<dbReference type="EMBL" id="BGPR01000173">
    <property type="protein sequence ID" value="GBM01804.1"/>
    <property type="molecule type" value="Genomic_DNA"/>
</dbReference>
<keyword evidence="2" id="KW-1185">Reference proteome</keyword>
<proteinExistence type="predicted"/>
<organism evidence="1 2">
    <name type="scientific">Araneus ventricosus</name>
    <name type="common">Orbweaver spider</name>
    <name type="synonym">Epeira ventricosa</name>
    <dbReference type="NCBI Taxonomy" id="182803"/>
    <lineage>
        <taxon>Eukaryota</taxon>
        <taxon>Metazoa</taxon>
        <taxon>Ecdysozoa</taxon>
        <taxon>Arthropoda</taxon>
        <taxon>Chelicerata</taxon>
        <taxon>Arachnida</taxon>
        <taxon>Araneae</taxon>
        <taxon>Araneomorphae</taxon>
        <taxon>Entelegynae</taxon>
        <taxon>Araneoidea</taxon>
        <taxon>Araneidae</taxon>
        <taxon>Araneus</taxon>
    </lineage>
</organism>
<dbReference type="Proteomes" id="UP000499080">
    <property type="component" value="Unassembled WGS sequence"/>
</dbReference>
<reference evidence="1 2" key="1">
    <citation type="journal article" date="2019" name="Sci. Rep.">
        <title>Orb-weaving spider Araneus ventricosus genome elucidates the spidroin gene catalogue.</title>
        <authorList>
            <person name="Kono N."/>
            <person name="Nakamura H."/>
            <person name="Ohtoshi R."/>
            <person name="Moran D.A.P."/>
            <person name="Shinohara A."/>
            <person name="Yoshida Y."/>
            <person name="Fujiwara M."/>
            <person name="Mori M."/>
            <person name="Tomita M."/>
            <person name="Arakawa K."/>
        </authorList>
    </citation>
    <scope>NUCLEOTIDE SEQUENCE [LARGE SCALE GENOMIC DNA]</scope>
</reference>
<evidence type="ECO:0000313" key="1">
    <source>
        <dbReference type="EMBL" id="GBM01804.1"/>
    </source>
</evidence>
<protein>
    <submittedName>
        <fullName evidence="1">Uncharacterized protein</fullName>
    </submittedName>
</protein>